<dbReference type="VEuPathDB" id="GiardiaDB:QR46_2611"/>
<dbReference type="EMBL" id="AHHH01000066">
    <property type="protein sequence ID" value="ESU42892.1"/>
    <property type="molecule type" value="Genomic_DNA"/>
</dbReference>
<evidence type="ECO:0000313" key="3">
    <source>
        <dbReference type="Proteomes" id="UP000018040"/>
    </source>
</evidence>
<organism evidence="2 3">
    <name type="scientific">Giardia intestinalis</name>
    <name type="common">Giardia lamblia</name>
    <dbReference type="NCBI Taxonomy" id="5741"/>
    <lineage>
        <taxon>Eukaryota</taxon>
        <taxon>Metamonada</taxon>
        <taxon>Diplomonadida</taxon>
        <taxon>Hexamitidae</taxon>
        <taxon>Giardiinae</taxon>
        <taxon>Giardia</taxon>
    </lineage>
</organism>
<proteinExistence type="predicted"/>
<dbReference type="AlphaFoldDB" id="V6TWZ6"/>
<dbReference type="VEuPathDB" id="GiardiaDB:GL50803_0013310"/>
<feature type="region of interest" description="Disordered" evidence="1">
    <location>
        <begin position="275"/>
        <end position="332"/>
    </location>
</feature>
<feature type="non-terminal residue" evidence="2">
    <location>
        <position position="1"/>
    </location>
</feature>
<feature type="compositionally biased region" description="Basic and acidic residues" evidence="1">
    <location>
        <begin position="285"/>
        <end position="301"/>
    </location>
</feature>
<sequence>VPCVKNKMSSSMSDSDEGFVSTKGLAVEYDDDILGPIKVKNATMEQRRERGLRPKEFKEKMANLTLWFSLRLVSLFLVAYQKDIAPPEADVEKLWERHADTCVRQKISVDSDSAEMLRNTEYSFFRKFKSESTYPSGMALEAMRDEIMKLMTDHPNRVTFLRPCGFWLFSFFINTENLKDIKDTPPFPPVASTHVLMSIIGSISDRDIGKCVNSSSSCFRDSKIGRWINFVAKYPPELSGSAQLSEQAAQIVSRWKKIVYEVRHDKFAIDHISDEEDYDEDDDEHDVKDKRRGQDKMKQERQSAYIAAALGHREDTEEDDDRPAEFTKRLRL</sequence>
<evidence type="ECO:0000256" key="1">
    <source>
        <dbReference type="SAM" id="MobiDB-lite"/>
    </source>
</evidence>
<comment type="caution">
    <text evidence="2">The sequence shown here is derived from an EMBL/GenBank/DDBJ whole genome shotgun (WGS) entry which is preliminary data.</text>
</comment>
<dbReference type="VEuPathDB" id="GiardiaDB:GL50581_3382"/>
<accession>V6TWZ6</accession>
<feature type="compositionally biased region" description="Basic and acidic residues" evidence="1">
    <location>
        <begin position="323"/>
        <end position="332"/>
    </location>
</feature>
<gene>
    <name evidence="2" type="ORF">GSB_13310</name>
</gene>
<dbReference type="VEuPathDB" id="GiardiaDB:DHA2_13310"/>
<evidence type="ECO:0000313" key="2">
    <source>
        <dbReference type="EMBL" id="ESU42892.1"/>
    </source>
</evidence>
<dbReference type="Proteomes" id="UP000018040">
    <property type="component" value="Unassembled WGS sequence"/>
</dbReference>
<reference evidence="3" key="1">
    <citation type="submission" date="2012-02" db="EMBL/GenBank/DDBJ databases">
        <title>Genome sequencing of Giardia lamblia Genotypes A2 and B isolates (DH and GS) and comparative analysis with the genomes of Genotypes A1 and E (WB and Pig).</title>
        <authorList>
            <person name="Adam R."/>
            <person name="Dahlstrom E."/>
            <person name="Martens C."/>
            <person name="Bruno D."/>
            <person name="Barbian K."/>
            <person name="Porcella S.F."/>
            <person name="Nash T."/>
        </authorList>
    </citation>
    <scope>NUCLEOTIDE SEQUENCE</scope>
    <source>
        <strain evidence="3">GS</strain>
    </source>
</reference>
<feature type="compositionally biased region" description="Acidic residues" evidence="1">
    <location>
        <begin position="275"/>
        <end position="284"/>
    </location>
</feature>
<dbReference type="OrthoDB" id="10252141at2759"/>
<protein>
    <submittedName>
        <fullName evidence="2">Uncharacterized protein</fullName>
    </submittedName>
</protein>
<name>V6TWZ6_GIAIN</name>
<reference evidence="2 3" key="2">
    <citation type="journal article" date="2013" name="Genome Biol. Evol.">
        <title>Genome sequencing of Giardia lamblia genotypes A2 and B isolates (DH and GS) and comparative analysis with the genomes of genotypes A1 and E (WB and Pig).</title>
        <authorList>
            <person name="Adam R.D."/>
            <person name="Dahlstrom E.W."/>
            <person name="Martens C.A."/>
            <person name="Bruno D.P."/>
            <person name="Barbian K.D."/>
            <person name="Ricklefs S.M."/>
            <person name="Hernandez M.M."/>
            <person name="Narla N.P."/>
            <person name="Patel R.B."/>
            <person name="Porcella S.F."/>
            <person name="Nash T.E."/>
        </authorList>
    </citation>
    <scope>NUCLEOTIDE SEQUENCE [LARGE SCALE GENOMIC DNA]</scope>
    <source>
        <strain evidence="2 3">GS</strain>
    </source>
</reference>